<dbReference type="RefSeq" id="WP_123805004.1">
    <property type="nucleotide sequence ID" value="NZ_RPFM01000061.1"/>
</dbReference>
<evidence type="ECO:0000313" key="4">
    <source>
        <dbReference type="Proteomes" id="UP000272412"/>
    </source>
</evidence>
<keyword evidence="4" id="KW-1185">Reference proteome</keyword>
<organism evidence="3 4">
    <name type="scientific">Neisseria weixii</name>
    <dbReference type="NCBI Taxonomy" id="1853276"/>
    <lineage>
        <taxon>Bacteria</taxon>
        <taxon>Pseudomonadati</taxon>
        <taxon>Pseudomonadota</taxon>
        <taxon>Betaproteobacteria</taxon>
        <taxon>Neisseriales</taxon>
        <taxon>Neisseriaceae</taxon>
        <taxon>Neisseria</taxon>
    </lineage>
</organism>
<dbReference type="SUPFAM" id="SSF56925">
    <property type="entry name" value="OMPA-like"/>
    <property type="match status" value="1"/>
</dbReference>
<proteinExistence type="predicted"/>
<dbReference type="InterPro" id="IPR011250">
    <property type="entry name" value="OMP/PagP_B-barrel"/>
</dbReference>
<accession>A0A3N4MNJ4</accession>
<dbReference type="Pfam" id="PF08794">
    <property type="entry name" value="FHBP_C"/>
    <property type="match status" value="1"/>
</dbReference>
<comment type="subcellular location">
    <subcellularLocation>
        <location evidence="1">Cell outer membrane</location>
    </subcellularLocation>
</comment>
<dbReference type="Proteomes" id="UP000272412">
    <property type="component" value="Unassembled WGS sequence"/>
</dbReference>
<protein>
    <recommendedName>
        <fullName evidence="2">Factor H binding protein-like C-terminal domain-containing protein</fullName>
    </recommendedName>
</protein>
<comment type="caution">
    <text evidence="3">The sequence shown here is derived from an EMBL/GenBank/DDBJ whole genome shotgun (WGS) entry which is preliminary data.</text>
</comment>
<feature type="domain" description="Factor H binding protein-like C-terminal" evidence="2">
    <location>
        <begin position="27"/>
        <end position="126"/>
    </location>
</feature>
<gene>
    <name evidence="3" type="ORF">EGK74_13035</name>
</gene>
<dbReference type="EMBL" id="RPFL01000066">
    <property type="protein sequence ID" value="RPD83246.1"/>
    <property type="molecule type" value="Genomic_DNA"/>
</dbReference>
<name>A0A3N4MNJ4_9NEIS</name>
<dbReference type="OrthoDB" id="6688917at2"/>
<dbReference type="Gene3D" id="2.40.160.90">
    <property type="match status" value="1"/>
</dbReference>
<reference evidence="3 4" key="1">
    <citation type="submission" date="2018-11" db="EMBL/GenBank/DDBJ databases">
        <title>Neisseria weixii sp. nov. isolated from the rectal contents of plateau pika (Ochotona cruzoniae).</title>
        <authorList>
            <person name="Zhang G."/>
        </authorList>
    </citation>
    <scope>NUCLEOTIDE SEQUENCE [LARGE SCALE GENOMIC DNA]</scope>
    <source>
        <strain evidence="3 4">10009</strain>
    </source>
</reference>
<evidence type="ECO:0000256" key="1">
    <source>
        <dbReference type="ARBA" id="ARBA00004442"/>
    </source>
</evidence>
<sequence>MVTAPGFKENLDAEDVSFDTVRGYATQNLPSGGKFNYVGEALSQDQTGRLNYTVDFAAKTGSGFISDIAGGISLNEGRIGAMSHTNPDNTSISGYGISSTAHSNNGLSSTYKLGFFGPEADEIVGVVTSDHGDVGFGGKKQ</sequence>
<evidence type="ECO:0000259" key="2">
    <source>
        <dbReference type="Pfam" id="PF08794"/>
    </source>
</evidence>
<dbReference type="InterPro" id="IPR014902">
    <property type="entry name" value="FHBP-like_C"/>
</dbReference>
<dbReference type="AlphaFoldDB" id="A0A3N4MNJ4"/>
<dbReference type="GO" id="GO:0009279">
    <property type="term" value="C:cell outer membrane"/>
    <property type="evidence" value="ECO:0007669"/>
    <property type="project" value="UniProtKB-SubCell"/>
</dbReference>
<evidence type="ECO:0000313" key="3">
    <source>
        <dbReference type="EMBL" id="RPD83246.1"/>
    </source>
</evidence>